<feature type="transmembrane region" description="Helical" evidence="6">
    <location>
        <begin position="657"/>
        <end position="681"/>
    </location>
</feature>
<feature type="transmembrane region" description="Helical" evidence="6">
    <location>
        <begin position="271"/>
        <end position="296"/>
    </location>
</feature>
<evidence type="ECO:0000313" key="8">
    <source>
        <dbReference type="Proteomes" id="UP001583186"/>
    </source>
</evidence>
<feature type="transmembrane region" description="Helical" evidence="6">
    <location>
        <begin position="526"/>
        <end position="549"/>
    </location>
</feature>
<dbReference type="EMBL" id="JAWCUI010000015">
    <property type="protein sequence ID" value="KAL1898513.1"/>
    <property type="molecule type" value="Genomic_DNA"/>
</dbReference>
<dbReference type="Proteomes" id="UP001583186">
    <property type="component" value="Unassembled WGS sequence"/>
</dbReference>
<evidence type="ECO:0000313" key="7">
    <source>
        <dbReference type="EMBL" id="KAL1898513.1"/>
    </source>
</evidence>
<proteinExistence type="predicted"/>
<feature type="transmembrane region" description="Helical" evidence="6">
    <location>
        <begin position="576"/>
        <end position="594"/>
    </location>
</feature>
<keyword evidence="2 6" id="KW-0812">Transmembrane</keyword>
<feature type="compositionally biased region" description="Acidic residues" evidence="5">
    <location>
        <begin position="146"/>
        <end position="164"/>
    </location>
</feature>
<evidence type="ECO:0000256" key="2">
    <source>
        <dbReference type="ARBA" id="ARBA00022692"/>
    </source>
</evidence>
<evidence type="ECO:0000256" key="6">
    <source>
        <dbReference type="SAM" id="Phobius"/>
    </source>
</evidence>
<dbReference type="SUPFAM" id="SSF103473">
    <property type="entry name" value="MFS general substrate transporter"/>
    <property type="match status" value="1"/>
</dbReference>
<feature type="transmembrane region" description="Helical" evidence="6">
    <location>
        <begin position="600"/>
        <end position="622"/>
    </location>
</feature>
<feature type="transmembrane region" description="Helical" evidence="6">
    <location>
        <begin position="405"/>
        <end position="427"/>
    </location>
</feature>
<dbReference type="InterPro" id="IPR011701">
    <property type="entry name" value="MFS"/>
</dbReference>
<feature type="compositionally biased region" description="Acidic residues" evidence="5">
    <location>
        <begin position="44"/>
        <end position="58"/>
    </location>
</feature>
<dbReference type="PANTHER" id="PTHR23507:SF1">
    <property type="entry name" value="FI18259P1-RELATED"/>
    <property type="match status" value="1"/>
</dbReference>
<feature type="transmembrane region" description="Helical" evidence="6">
    <location>
        <begin position="486"/>
        <end position="506"/>
    </location>
</feature>
<feature type="transmembrane region" description="Helical" evidence="6">
    <location>
        <begin position="308"/>
        <end position="325"/>
    </location>
</feature>
<dbReference type="PANTHER" id="PTHR23507">
    <property type="entry name" value="ZGC:174356"/>
    <property type="match status" value="1"/>
</dbReference>
<feature type="transmembrane region" description="Helical" evidence="6">
    <location>
        <begin position="331"/>
        <end position="359"/>
    </location>
</feature>
<dbReference type="InterPro" id="IPR036259">
    <property type="entry name" value="MFS_trans_sf"/>
</dbReference>
<evidence type="ECO:0000256" key="3">
    <source>
        <dbReference type="ARBA" id="ARBA00022989"/>
    </source>
</evidence>
<evidence type="ECO:0000256" key="4">
    <source>
        <dbReference type="ARBA" id="ARBA00023136"/>
    </source>
</evidence>
<keyword evidence="3 6" id="KW-1133">Transmembrane helix</keyword>
<gene>
    <name evidence="7" type="ORF">Sste5346_003417</name>
</gene>
<dbReference type="Gene3D" id="1.20.1250.20">
    <property type="entry name" value="MFS general substrate transporter like domains"/>
    <property type="match status" value="1"/>
</dbReference>
<accession>A0ABR3ZFE3</accession>
<reference evidence="7 8" key="1">
    <citation type="journal article" date="2024" name="IMA Fungus">
        <title>IMA Genome - F19 : A genome assembly and annotation guide to empower mycologists, including annotated draft genome sequences of Ceratocystis pirilliformis, Diaporthe australafricana, Fusarium ophioides, Paecilomyces lecythidis, and Sporothrix stenoceras.</title>
        <authorList>
            <person name="Aylward J."/>
            <person name="Wilson A.M."/>
            <person name="Visagie C.M."/>
            <person name="Spraker J."/>
            <person name="Barnes I."/>
            <person name="Buitendag C."/>
            <person name="Ceriani C."/>
            <person name="Del Mar Angel L."/>
            <person name="du Plessis D."/>
            <person name="Fuchs T."/>
            <person name="Gasser K."/>
            <person name="Kramer D."/>
            <person name="Li W."/>
            <person name="Munsamy K."/>
            <person name="Piso A."/>
            <person name="Price J.L."/>
            <person name="Sonnekus B."/>
            <person name="Thomas C."/>
            <person name="van der Nest A."/>
            <person name="van Dijk A."/>
            <person name="van Heerden A."/>
            <person name="van Vuuren N."/>
            <person name="Yilmaz N."/>
            <person name="Duong T.A."/>
            <person name="van der Merwe N.A."/>
            <person name="Wingfield M.J."/>
            <person name="Wingfield B.D."/>
        </authorList>
    </citation>
    <scope>NUCLEOTIDE SEQUENCE [LARGE SCALE GENOMIC DNA]</scope>
    <source>
        <strain evidence="7 8">CMW 5346</strain>
    </source>
</reference>
<feature type="compositionally biased region" description="Basic and acidic residues" evidence="5">
    <location>
        <begin position="20"/>
        <end position="36"/>
    </location>
</feature>
<sequence length="757" mass="81161">MNTDSGTYRTAPATGTAEDLLLRGERYRDTFGRTESENLPFWSDNDDNGIDNDDDEEGAAQRQTWLQRWGLRRPAWMASRSQPSPYQPIASNNYEDDEDDNSSAPSDTTTDVEAGISTDNNGYSYSDDPTIRAQNKQRRRDREAGNETETDVDVDADADAEDADNPNRRIAGATWYQAQRPGSVIALVAILLFFLVFAATLALVPIMRLVEDAICRRYYGLNYGDNGGSVPGNSTVSFNTHKQFLENDFNSGIVNGTDERMCKVDAVQSELAWLGGVVSVTEAIFGLLASFPWALLSDRIGRKSVFRISFIGVTLSFGWTSLVLLKRDVLSVWWVLTCEVFLLVGGGAGVSVTILHAIVTDVLVKDRASGFIWLAIGAVTGSIVGPACAAIIMMTGGPDGEGHSAWLPICLTLFVVAPIILILTIFLPETLPKKVAASPASTSTTASTSTSSSSSSFWLGTIPVHMRETFKQLQKTLAVLRRSRPALLLLPSYLFTPAIQGVQGGILAQSVSKRFGWSLTQTGYLFSFKGIVTVIVLIFIPIVSKYILVGTVQSSSPSKKRGCTGLGMSETRKDLFLARASLSCLVVGNLLMATSKSLSALVLGLVLSTLAVGFGSVTRSLITHFFLEEDKLTPKTVTINGVFATTEGGKDDHTSRLYTLTGMVETAGSVLAGPLLAWTFSSGLALGGLWVGLPFYYVTCLCVAALACMLAIGNGGSDSTSGDGGRIRLSTQSDRSAADGGVEDRHAEVGNGQISLP</sequence>
<comment type="caution">
    <text evidence="7">The sequence shown here is derived from an EMBL/GenBank/DDBJ whole genome shotgun (WGS) entry which is preliminary data.</text>
</comment>
<keyword evidence="8" id="KW-1185">Reference proteome</keyword>
<comment type="subcellular location">
    <subcellularLocation>
        <location evidence="1">Membrane</location>
        <topology evidence="1">Multi-pass membrane protein</topology>
    </subcellularLocation>
</comment>
<dbReference type="Pfam" id="PF07690">
    <property type="entry name" value="MFS_1"/>
    <property type="match status" value="1"/>
</dbReference>
<protein>
    <recommendedName>
        <fullName evidence="9">Major facilitator superfamily transporter</fullName>
    </recommendedName>
</protein>
<feature type="transmembrane region" description="Helical" evidence="6">
    <location>
        <begin position="693"/>
        <end position="712"/>
    </location>
</feature>
<feature type="transmembrane region" description="Helical" evidence="6">
    <location>
        <begin position="371"/>
        <end position="393"/>
    </location>
</feature>
<name>A0ABR3ZFE3_9PEZI</name>
<feature type="transmembrane region" description="Helical" evidence="6">
    <location>
        <begin position="184"/>
        <end position="207"/>
    </location>
</feature>
<organism evidence="7 8">
    <name type="scientific">Sporothrix stenoceras</name>
    <dbReference type="NCBI Taxonomy" id="5173"/>
    <lineage>
        <taxon>Eukaryota</taxon>
        <taxon>Fungi</taxon>
        <taxon>Dikarya</taxon>
        <taxon>Ascomycota</taxon>
        <taxon>Pezizomycotina</taxon>
        <taxon>Sordariomycetes</taxon>
        <taxon>Sordariomycetidae</taxon>
        <taxon>Ophiostomatales</taxon>
        <taxon>Ophiostomataceae</taxon>
        <taxon>Sporothrix</taxon>
    </lineage>
</organism>
<feature type="compositionally biased region" description="Polar residues" evidence="5">
    <location>
        <begin position="104"/>
        <end position="124"/>
    </location>
</feature>
<evidence type="ECO:0008006" key="9">
    <source>
        <dbReference type="Google" id="ProtNLM"/>
    </source>
</evidence>
<evidence type="ECO:0000256" key="1">
    <source>
        <dbReference type="ARBA" id="ARBA00004141"/>
    </source>
</evidence>
<feature type="region of interest" description="Disordered" evidence="5">
    <location>
        <begin position="717"/>
        <end position="757"/>
    </location>
</feature>
<keyword evidence="4 6" id="KW-0472">Membrane</keyword>
<feature type="region of interest" description="Disordered" evidence="5">
    <location>
        <begin position="1"/>
        <end position="165"/>
    </location>
</feature>
<evidence type="ECO:0000256" key="5">
    <source>
        <dbReference type="SAM" id="MobiDB-lite"/>
    </source>
</evidence>